<evidence type="ECO:0000256" key="2">
    <source>
        <dbReference type="ARBA" id="ARBA00022475"/>
    </source>
</evidence>
<evidence type="ECO:0000256" key="3">
    <source>
        <dbReference type="ARBA" id="ARBA00022692"/>
    </source>
</evidence>
<sequence length="427" mass="46704">MRRIWRGLKLGMKSLLLHKLRSGLTVLGIVFGVAAVISMLAIAEGSSRDAQEQIKALGATNIIVRSVKPSDEAQASGGRPARILNYGIKYADYDRILATVPTIKKALPIREIRKQIRRLQHYLDGRVVGTTQDYADFNMLQVDRGRFLTAADNEKYQNYAVLAATTSKTLFPYEDPIGQSVKLGSDYYTVVGVTKERESSAGVGGSLAAQDFNKDVYIPLNTCRVRFGEKIVNSRSGSMEAEETQLSQITLQVATIEQVQPTVPIIKAAYEGEKFHPKKDVEMTVPYDLLLAAQRTARQFSIILGTIAAISLLVGGIGIMNIMLATVTERTREIGIRRALGAKRKDITQQFLIETVVLSGVGGLLGVSMGIAIPQIIVYFIPDQKAFVTGSSVMLAFSISVAIGILFGLYPARRAALMDPIEALRHE</sequence>
<evidence type="ECO:0000313" key="11">
    <source>
        <dbReference type="Proteomes" id="UP000186309"/>
    </source>
</evidence>
<reference evidence="11" key="1">
    <citation type="submission" date="2016-12" db="EMBL/GenBank/DDBJ databases">
        <title>Comparative genomics of four Isosphaeraceae planctomycetes: a common pool of plasmids and glycoside hydrolase genes.</title>
        <authorList>
            <person name="Ivanova A."/>
        </authorList>
    </citation>
    <scope>NUCLEOTIDE SEQUENCE [LARGE SCALE GENOMIC DNA]</scope>
    <source>
        <strain evidence="11">PX4</strain>
    </source>
</reference>
<evidence type="ECO:0000256" key="7">
    <source>
        <dbReference type="SAM" id="Phobius"/>
    </source>
</evidence>
<keyword evidence="10" id="KW-0547">Nucleotide-binding</keyword>
<feature type="transmembrane region" description="Helical" evidence="7">
    <location>
        <begin position="20"/>
        <end position="43"/>
    </location>
</feature>
<dbReference type="RefSeq" id="WP_076344675.1">
    <property type="nucleotide sequence ID" value="NZ_CP019082.1"/>
</dbReference>
<gene>
    <name evidence="10" type="primary">macB_2</name>
    <name evidence="10" type="ORF">BSF38_01670</name>
</gene>
<name>A0A1U7CMM6_9BACT</name>
<dbReference type="InterPro" id="IPR003838">
    <property type="entry name" value="ABC3_permease_C"/>
</dbReference>
<dbReference type="EMBL" id="CP019082">
    <property type="protein sequence ID" value="APW60204.1"/>
    <property type="molecule type" value="Genomic_DNA"/>
</dbReference>
<dbReference type="PANTHER" id="PTHR30572">
    <property type="entry name" value="MEMBRANE COMPONENT OF TRANSPORTER-RELATED"/>
    <property type="match status" value="1"/>
</dbReference>
<comment type="subcellular location">
    <subcellularLocation>
        <location evidence="1">Cell membrane</location>
        <topology evidence="1">Multi-pass membrane protein</topology>
    </subcellularLocation>
</comment>
<dbReference type="Pfam" id="PF02687">
    <property type="entry name" value="FtsX"/>
    <property type="match status" value="1"/>
</dbReference>
<evidence type="ECO:0000256" key="1">
    <source>
        <dbReference type="ARBA" id="ARBA00004651"/>
    </source>
</evidence>
<feature type="transmembrane region" description="Helical" evidence="7">
    <location>
        <begin position="302"/>
        <end position="328"/>
    </location>
</feature>
<keyword evidence="2" id="KW-1003">Cell membrane</keyword>
<dbReference type="Pfam" id="PF12704">
    <property type="entry name" value="MacB_PCD"/>
    <property type="match status" value="1"/>
</dbReference>
<dbReference type="Proteomes" id="UP000186309">
    <property type="component" value="Chromosome"/>
</dbReference>
<feature type="domain" description="MacB-like periplasmic core" evidence="9">
    <location>
        <begin position="22"/>
        <end position="258"/>
    </location>
</feature>
<dbReference type="KEGG" id="pbor:BSF38_01670"/>
<keyword evidence="10" id="KW-0378">Hydrolase</keyword>
<dbReference type="InterPro" id="IPR025857">
    <property type="entry name" value="MacB_PCD"/>
</dbReference>
<dbReference type="AlphaFoldDB" id="A0A1U7CMM6"/>
<protein>
    <submittedName>
        <fullName evidence="10">Macrolide export ATP-binding/permease protein MacB</fullName>
        <ecNumber evidence="10">3.6.3.-</ecNumber>
    </submittedName>
</protein>
<dbReference type="EC" id="3.6.3.-" evidence="10"/>
<evidence type="ECO:0000256" key="6">
    <source>
        <dbReference type="ARBA" id="ARBA00038076"/>
    </source>
</evidence>
<proteinExistence type="inferred from homology"/>
<comment type="similarity">
    <text evidence="6">Belongs to the ABC-4 integral membrane protein family.</text>
</comment>
<dbReference type="InterPro" id="IPR050250">
    <property type="entry name" value="Macrolide_Exporter_MacB"/>
</dbReference>
<dbReference type="STRING" id="1387353.BSF38_01670"/>
<dbReference type="GO" id="GO:0016787">
    <property type="term" value="F:hydrolase activity"/>
    <property type="evidence" value="ECO:0007669"/>
    <property type="project" value="UniProtKB-KW"/>
</dbReference>
<accession>A0A1U7CMM6</accession>
<keyword evidence="5 7" id="KW-0472">Membrane</keyword>
<dbReference type="OrthoDB" id="9770099at2"/>
<evidence type="ECO:0000259" key="9">
    <source>
        <dbReference type="Pfam" id="PF12704"/>
    </source>
</evidence>
<evidence type="ECO:0000256" key="5">
    <source>
        <dbReference type="ARBA" id="ARBA00023136"/>
    </source>
</evidence>
<dbReference type="PANTHER" id="PTHR30572:SF4">
    <property type="entry name" value="ABC TRANSPORTER PERMEASE YTRF"/>
    <property type="match status" value="1"/>
</dbReference>
<feature type="transmembrane region" description="Helical" evidence="7">
    <location>
        <begin position="351"/>
        <end position="381"/>
    </location>
</feature>
<organism evidence="10 11">
    <name type="scientific">Paludisphaera borealis</name>
    <dbReference type="NCBI Taxonomy" id="1387353"/>
    <lineage>
        <taxon>Bacteria</taxon>
        <taxon>Pseudomonadati</taxon>
        <taxon>Planctomycetota</taxon>
        <taxon>Planctomycetia</taxon>
        <taxon>Isosphaerales</taxon>
        <taxon>Isosphaeraceae</taxon>
        <taxon>Paludisphaera</taxon>
    </lineage>
</organism>
<evidence type="ECO:0000256" key="4">
    <source>
        <dbReference type="ARBA" id="ARBA00022989"/>
    </source>
</evidence>
<keyword evidence="11" id="KW-1185">Reference proteome</keyword>
<keyword evidence="10" id="KW-0067">ATP-binding</keyword>
<keyword evidence="3 7" id="KW-0812">Transmembrane</keyword>
<evidence type="ECO:0000313" key="10">
    <source>
        <dbReference type="EMBL" id="APW60204.1"/>
    </source>
</evidence>
<feature type="domain" description="ABC3 transporter permease C-terminal" evidence="8">
    <location>
        <begin position="306"/>
        <end position="418"/>
    </location>
</feature>
<keyword evidence="4 7" id="KW-1133">Transmembrane helix</keyword>
<feature type="transmembrane region" description="Helical" evidence="7">
    <location>
        <begin position="387"/>
        <end position="410"/>
    </location>
</feature>
<dbReference type="GO" id="GO:0005524">
    <property type="term" value="F:ATP binding"/>
    <property type="evidence" value="ECO:0007669"/>
    <property type="project" value="UniProtKB-KW"/>
</dbReference>
<evidence type="ECO:0000259" key="8">
    <source>
        <dbReference type="Pfam" id="PF02687"/>
    </source>
</evidence>
<dbReference type="GO" id="GO:0005886">
    <property type="term" value="C:plasma membrane"/>
    <property type="evidence" value="ECO:0007669"/>
    <property type="project" value="UniProtKB-SubCell"/>
</dbReference>
<dbReference type="GO" id="GO:0022857">
    <property type="term" value="F:transmembrane transporter activity"/>
    <property type="evidence" value="ECO:0007669"/>
    <property type="project" value="TreeGrafter"/>
</dbReference>